<dbReference type="Proteomes" id="UP000317624">
    <property type="component" value="Unassembled WGS sequence"/>
</dbReference>
<evidence type="ECO:0000256" key="1">
    <source>
        <dbReference type="SAM" id="MobiDB-lite"/>
    </source>
</evidence>
<gene>
    <name evidence="2" type="ORF">FNT36_22625</name>
</gene>
<feature type="compositionally biased region" description="Polar residues" evidence="1">
    <location>
        <begin position="36"/>
        <end position="91"/>
    </location>
</feature>
<evidence type="ECO:0000313" key="3">
    <source>
        <dbReference type="Proteomes" id="UP000317624"/>
    </source>
</evidence>
<reference evidence="2 3" key="1">
    <citation type="submission" date="2019-07" db="EMBL/GenBank/DDBJ databases">
        <title>Hymenobacter sp. straun FUR1 Genome sequencing and assembly.</title>
        <authorList>
            <person name="Chhetri G."/>
        </authorList>
    </citation>
    <scope>NUCLEOTIDE SEQUENCE [LARGE SCALE GENOMIC DNA]</scope>
    <source>
        <strain evidence="2 3">Fur1</strain>
    </source>
</reference>
<evidence type="ECO:0000313" key="2">
    <source>
        <dbReference type="EMBL" id="TVT37951.1"/>
    </source>
</evidence>
<proteinExistence type="predicted"/>
<dbReference type="RefSeq" id="WP_144852490.1">
    <property type="nucleotide sequence ID" value="NZ_VMRJ01000006.1"/>
</dbReference>
<feature type="region of interest" description="Disordered" evidence="1">
    <location>
        <begin position="1"/>
        <end position="100"/>
    </location>
</feature>
<name>A0A558BN65_9BACT</name>
<sequence>MSDKPNDLANDKPSVNPYENQHHHKGDIASGEHVDSATNQNLNQSDLTEQGNQTRGNTPGGNFNETRHTQANKPRSNPQGNRPMSVDTNSPEKGPGSHAD</sequence>
<comment type="caution">
    <text evidence="2">The sequence shown here is derived from an EMBL/GenBank/DDBJ whole genome shotgun (WGS) entry which is preliminary data.</text>
</comment>
<dbReference type="OrthoDB" id="886553at2"/>
<dbReference type="AlphaFoldDB" id="A0A558BN65"/>
<organism evidence="2 3">
    <name type="scientific">Hymenobacter setariae</name>
    <dbReference type="NCBI Taxonomy" id="2594794"/>
    <lineage>
        <taxon>Bacteria</taxon>
        <taxon>Pseudomonadati</taxon>
        <taxon>Bacteroidota</taxon>
        <taxon>Cytophagia</taxon>
        <taxon>Cytophagales</taxon>
        <taxon>Hymenobacteraceae</taxon>
        <taxon>Hymenobacter</taxon>
    </lineage>
</organism>
<feature type="compositionally biased region" description="Basic and acidic residues" evidence="1">
    <location>
        <begin position="26"/>
        <end position="35"/>
    </location>
</feature>
<protein>
    <submittedName>
        <fullName evidence="2">Uncharacterized protein</fullName>
    </submittedName>
</protein>
<dbReference type="EMBL" id="VMRJ01000006">
    <property type="protein sequence ID" value="TVT37951.1"/>
    <property type="molecule type" value="Genomic_DNA"/>
</dbReference>
<keyword evidence="3" id="KW-1185">Reference proteome</keyword>
<feature type="compositionally biased region" description="Basic and acidic residues" evidence="1">
    <location>
        <begin position="1"/>
        <end position="10"/>
    </location>
</feature>
<accession>A0A558BN65</accession>